<dbReference type="SUPFAM" id="SSF51735">
    <property type="entry name" value="NAD(P)-binding Rossmann-fold domains"/>
    <property type="match status" value="1"/>
</dbReference>
<evidence type="ECO:0000313" key="3">
    <source>
        <dbReference type="Proteomes" id="UP000634476"/>
    </source>
</evidence>
<comment type="caution">
    <text evidence="2">The sequence shown here is derived from an EMBL/GenBank/DDBJ whole genome shotgun (WGS) entry which is preliminary data.</text>
</comment>
<dbReference type="InterPro" id="IPR016040">
    <property type="entry name" value="NAD(P)-bd_dom"/>
</dbReference>
<dbReference type="EMBL" id="BOOK01000005">
    <property type="protein sequence ID" value="GIH99127.1"/>
    <property type="molecule type" value="Genomic_DNA"/>
</dbReference>
<name>A0A8J3SRW2_9ACTN</name>
<evidence type="ECO:0000313" key="2">
    <source>
        <dbReference type="EMBL" id="GIH99127.1"/>
    </source>
</evidence>
<organism evidence="2 3">
    <name type="scientific">Planobispora takensis</name>
    <dbReference type="NCBI Taxonomy" id="1367882"/>
    <lineage>
        <taxon>Bacteria</taxon>
        <taxon>Bacillati</taxon>
        <taxon>Actinomycetota</taxon>
        <taxon>Actinomycetes</taxon>
        <taxon>Streptosporangiales</taxon>
        <taxon>Streptosporangiaceae</taxon>
        <taxon>Planobispora</taxon>
    </lineage>
</organism>
<keyword evidence="3" id="KW-1185">Reference proteome</keyword>
<dbReference type="Gene3D" id="3.40.50.720">
    <property type="entry name" value="NAD(P)-binding Rossmann-like Domain"/>
    <property type="match status" value="1"/>
</dbReference>
<gene>
    <name evidence="2" type="ORF">Pta02_11360</name>
</gene>
<dbReference type="Proteomes" id="UP000634476">
    <property type="component" value="Unassembled WGS sequence"/>
</dbReference>
<dbReference type="RefSeq" id="WP_203873567.1">
    <property type="nucleotide sequence ID" value="NZ_BOOK01000005.1"/>
</dbReference>
<accession>A0A8J3SRW2</accession>
<evidence type="ECO:0000259" key="1">
    <source>
        <dbReference type="Pfam" id="PF13460"/>
    </source>
</evidence>
<feature type="domain" description="NAD(P)-binding" evidence="1">
    <location>
        <begin position="8"/>
        <end position="203"/>
    </location>
</feature>
<dbReference type="InterPro" id="IPR051606">
    <property type="entry name" value="Polyketide_Oxido-like"/>
</dbReference>
<protein>
    <recommendedName>
        <fullName evidence="1">NAD(P)-binding domain-containing protein</fullName>
    </recommendedName>
</protein>
<reference evidence="2" key="1">
    <citation type="submission" date="2021-01" db="EMBL/GenBank/DDBJ databases">
        <title>Whole genome shotgun sequence of Planobispora takensis NBRC 109077.</title>
        <authorList>
            <person name="Komaki H."/>
            <person name="Tamura T."/>
        </authorList>
    </citation>
    <scope>NUCLEOTIDE SEQUENCE</scope>
    <source>
        <strain evidence="2">NBRC 109077</strain>
    </source>
</reference>
<dbReference type="GO" id="GO:0016646">
    <property type="term" value="F:oxidoreductase activity, acting on the CH-NH group of donors, NAD or NADP as acceptor"/>
    <property type="evidence" value="ECO:0007669"/>
    <property type="project" value="TreeGrafter"/>
</dbReference>
<sequence>MSGIVVFGAGGRAGRAAVAEAVRRGHRVTAVVRDPARHGDLAEYGGPVTGGVRVVAGDVTDAGSVARLAEGHDAVINAAADLGAEPGAFFTGAARALLGGLARAGAGRLVAVGLASVLETETGELLMDTPGYPQEYRAFYLGHAAGTDVLRSAGGGLDWVVLSPAGDFDHGGGRTGGYRTAAARADSRISYADFAIALLDEIDAPRHHRLHLGVEEG</sequence>
<dbReference type="PANTHER" id="PTHR43355">
    <property type="entry name" value="FLAVIN REDUCTASE (NADPH)"/>
    <property type="match status" value="1"/>
</dbReference>
<dbReference type="Pfam" id="PF13460">
    <property type="entry name" value="NAD_binding_10"/>
    <property type="match status" value="1"/>
</dbReference>
<dbReference type="PANTHER" id="PTHR43355:SF2">
    <property type="entry name" value="FLAVIN REDUCTASE (NADPH)"/>
    <property type="match status" value="1"/>
</dbReference>
<proteinExistence type="predicted"/>
<dbReference type="AlphaFoldDB" id="A0A8J3SRW2"/>
<dbReference type="InterPro" id="IPR036291">
    <property type="entry name" value="NAD(P)-bd_dom_sf"/>
</dbReference>